<evidence type="ECO:0000313" key="1">
    <source>
        <dbReference type="EMBL" id="GAM01910.1"/>
    </source>
</evidence>
<protein>
    <submittedName>
        <fullName evidence="1">Uncharacterized protein</fullName>
    </submittedName>
</protein>
<sequence length="55" mass="6058">MPARPETGLTPMLIGMLRADTAARKRVAVNPDPVARRHGVSAEMVGFYLKYMGEK</sequence>
<reference evidence="1 2" key="1">
    <citation type="submission" date="2014-11" db="EMBL/GenBank/DDBJ databases">
        <title>Whole genome shotgun sequence of Sphingomonas parapaucimobilis NBRC 15100.</title>
        <authorList>
            <person name="Katano-Makiyama Y."/>
            <person name="Hosoyama A."/>
            <person name="Hashimoto M."/>
            <person name="Hosoyama Y."/>
            <person name="Noguchi M."/>
            <person name="Numata M."/>
            <person name="Tsuchikane K."/>
            <person name="Hirakata S."/>
            <person name="Uohara A."/>
            <person name="Shimodaira J."/>
            <person name="Ohji S."/>
            <person name="Ichikawa N."/>
            <person name="Kimura A."/>
            <person name="Yamazoe A."/>
            <person name="Fujita N."/>
        </authorList>
    </citation>
    <scope>NUCLEOTIDE SEQUENCE [LARGE SCALE GENOMIC DNA]</scope>
    <source>
        <strain evidence="1 2">NBRC 15100</strain>
    </source>
</reference>
<proteinExistence type="predicted"/>
<gene>
    <name evidence="1" type="ORF">SP5_069_01540</name>
</gene>
<name>A0A0A1W8Z4_9SPHN</name>
<dbReference type="Proteomes" id="UP000032305">
    <property type="component" value="Unassembled WGS sequence"/>
</dbReference>
<evidence type="ECO:0000313" key="2">
    <source>
        <dbReference type="Proteomes" id="UP000032305"/>
    </source>
</evidence>
<accession>A0A0A1W8Z4</accession>
<keyword evidence="2" id="KW-1185">Reference proteome</keyword>
<comment type="caution">
    <text evidence="1">The sequence shown here is derived from an EMBL/GenBank/DDBJ whole genome shotgun (WGS) entry which is preliminary data.</text>
</comment>
<dbReference type="EMBL" id="BBPI01000069">
    <property type="protein sequence ID" value="GAM01910.1"/>
    <property type="molecule type" value="Genomic_DNA"/>
</dbReference>
<organism evidence="1 2">
    <name type="scientific">Sphingomonas parapaucimobilis NBRC 15100</name>
    <dbReference type="NCBI Taxonomy" id="1219049"/>
    <lineage>
        <taxon>Bacteria</taxon>
        <taxon>Pseudomonadati</taxon>
        <taxon>Pseudomonadota</taxon>
        <taxon>Alphaproteobacteria</taxon>
        <taxon>Sphingomonadales</taxon>
        <taxon>Sphingomonadaceae</taxon>
        <taxon>Sphingomonas</taxon>
    </lineage>
</organism>
<dbReference type="AlphaFoldDB" id="A0A0A1W8Z4"/>